<feature type="transmembrane region" description="Helical" evidence="1">
    <location>
        <begin position="32"/>
        <end position="57"/>
    </location>
</feature>
<sequence length="129" mass="12786">MWMGATSSDWAGGGDGGGVGADPMGEAGVDSLLSWVAGVAAGVGTGLVAWSAGGVAAGATGSGCSEASGVGIAIWMGTASAISIFRMYSLRVQPALSGVYLSAGWAGTATHRQSAEIRYGKERIPLSFW</sequence>
<comment type="caution">
    <text evidence="2">The sequence shown here is derived from an EMBL/GenBank/DDBJ whole genome shotgun (WGS) entry which is preliminary data.</text>
</comment>
<protein>
    <submittedName>
        <fullName evidence="2">Uncharacterized protein</fullName>
    </submittedName>
</protein>
<gene>
    <name evidence="2" type="ORF">V6N11_072908</name>
</gene>
<keyword evidence="1" id="KW-0472">Membrane</keyword>
<evidence type="ECO:0000313" key="3">
    <source>
        <dbReference type="Proteomes" id="UP001396334"/>
    </source>
</evidence>
<name>A0ABR2P0J7_9ROSI</name>
<keyword evidence="1" id="KW-1133">Transmembrane helix</keyword>
<evidence type="ECO:0000313" key="2">
    <source>
        <dbReference type="EMBL" id="KAK8981919.1"/>
    </source>
</evidence>
<evidence type="ECO:0000256" key="1">
    <source>
        <dbReference type="SAM" id="Phobius"/>
    </source>
</evidence>
<reference evidence="2 3" key="1">
    <citation type="journal article" date="2024" name="G3 (Bethesda)">
        <title>Genome assembly of Hibiscus sabdariffa L. provides insights into metabolisms of medicinal natural products.</title>
        <authorList>
            <person name="Kim T."/>
        </authorList>
    </citation>
    <scope>NUCLEOTIDE SEQUENCE [LARGE SCALE GENOMIC DNA]</scope>
    <source>
        <strain evidence="2">TK-2024</strain>
        <tissue evidence="2">Old leaves</tissue>
    </source>
</reference>
<dbReference type="EMBL" id="JBBPBN010000087">
    <property type="protein sequence ID" value="KAK8981919.1"/>
    <property type="molecule type" value="Genomic_DNA"/>
</dbReference>
<accession>A0ABR2P0J7</accession>
<keyword evidence="3" id="KW-1185">Reference proteome</keyword>
<keyword evidence="1" id="KW-0812">Transmembrane</keyword>
<organism evidence="2 3">
    <name type="scientific">Hibiscus sabdariffa</name>
    <name type="common">roselle</name>
    <dbReference type="NCBI Taxonomy" id="183260"/>
    <lineage>
        <taxon>Eukaryota</taxon>
        <taxon>Viridiplantae</taxon>
        <taxon>Streptophyta</taxon>
        <taxon>Embryophyta</taxon>
        <taxon>Tracheophyta</taxon>
        <taxon>Spermatophyta</taxon>
        <taxon>Magnoliopsida</taxon>
        <taxon>eudicotyledons</taxon>
        <taxon>Gunneridae</taxon>
        <taxon>Pentapetalae</taxon>
        <taxon>rosids</taxon>
        <taxon>malvids</taxon>
        <taxon>Malvales</taxon>
        <taxon>Malvaceae</taxon>
        <taxon>Malvoideae</taxon>
        <taxon>Hibiscus</taxon>
    </lineage>
</organism>
<dbReference type="Proteomes" id="UP001396334">
    <property type="component" value="Unassembled WGS sequence"/>
</dbReference>
<feature type="transmembrane region" description="Helical" evidence="1">
    <location>
        <begin position="69"/>
        <end position="88"/>
    </location>
</feature>
<proteinExistence type="predicted"/>